<dbReference type="AlphaFoldDB" id="A0A9N9YZM5"/>
<proteinExistence type="predicted"/>
<accession>A0A9N9YZM5</accession>
<sequence>MYFSAKDHSGCLRDTPLSLVRSGRLDRPDRLEIFDQSENPGLENIEVVLENIEDLALHSEGSLEVNIIANVELLAFVLPDSLSVSLVKREHHAAQSDDVRNKRVDDGRLGLDELKMFLREDLQLLEIFRYVQIVRAHRDAAPVPGELPTIVETDAIEEEIAMHVKDN</sequence>
<dbReference type="EMBL" id="CABFOC020000014">
    <property type="protein sequence ID" value="CAH0046350.1"/>
    <property type="molecule type" value="Genomic_DNA"/>
</dbReference>
<evidence type="ECO:0000313" key="2">
    <source>
        <dbReference type="Proteomes" id="UP000775872"/>
    </source>
</evidence>
<dbReference type="Proteomes" id="UP000775872">
    <property type="component" value="Unassembled WGS sequence"/>
</dbReference>
<name>A0A9N9YZM5_9HYPO</name>
<protein>
    <submittedName>
        <fullName evidence="1">Uncharacterized protein</fullName>
    </submittedName>
</protein>
<keyword evidence="2" id="KW-1185">Reference proteome</keyword>
<reference evidence="1" key="1">
    <citation type="submission" date="2021-10" db="EMBL/GenBank/DDBJ databases">
        <authorList>
            <person name="Piombo E."/>
        </authorList>
    </citation>
    <scope>NUCLEOTIDE SEQUENCE</scope>
</reference>
<comment type="caution">
    <text evidence="1">The sequence shown here is derived from an EMBL/GenBank/DDBJ whole genome shotgun (WGS) entry which is preliminary data.</text>
</comment>
<organism evidence="1 2">
    <name type="scientific">Clonostachys solani</name>
    <dbReference type="NCBI Taxonomy" id="160281"/>
    <lineage>
        <taxon>Eukaryota</taxon>
        <taxon>Fungi</taxon>
        <taxon>Dikarya</taxon>
        <taxon>Ascomycota</taxon>
        <taxon>Pezizomycotina</taxon>
        <taxon>Sordariomycetes</taxon>
        <taxon>Hypocreomycetidae</taxon>
        <taxon>Hypocreales</taxon>
        <taxon>Bionectriaceae</taxon>
        <taxon>Clonostachys</taxon>
    </lineage>
</organism>
<gene>
    <name evidence="1" type="ORF">CSOL1703_00012084</name>
</gene>
<evidence type="ECO:0000313" key="1">
    <source>
        <dbReference type="EMBL" id="CAH0046350.1"/>
    </source>
</evidence>